<keyword evidence="2" id="KW-1185">Reference proteome</keyword>
<protein>
    <submittedName>
        <fullName evidence="1">Uncharacterized protein</fullName>
    </submittedName>
</protein>
<accession>A0A6A4C771</accession>
<evidence type="ECO:0000313" key="1">
    <source>
        <dbReference type="EMBL" id="KAE9283719.1"/>
    </source>
</evidence>
<proteinExistence type="predicted"/>
<evidence type="ECO:0000313" key="2">
    <source>
        <dbReference type="Proteomes" id="UP000434957"/>
    </source>
</evidence>
<comment type="caution">
    <text evidence="1">The sequence shown here is derived from an EMBL/GenBank/DDBJ whole genome shotgun (WGS) entry which is preliminary data.</text>
</comment>
<dbReference type="AlphaFoldDB" id="A0A6A4C771"/>
<gene>
    <name evidence="1" type="ORF">PR003_g27051</name>
</gene>
<feature type="non-terminal residue" evidence="1">
    <location>
        <position position="1"/>
    </location>
</feature>
<dbReference type="EMBL" id="QXFT01003658">
    <property type="protein sequence ID" value="KAE9283719.1"/>
    <property type="molecule type" value="Genomic_DNA"/>
</dbReference>
<dbReference type="Proteomes" id="UP000434957">
    <property type="component" value="Unassembled WGS sequence"/>
</dbReference>
<sequence>KTEDDVKKAFRLCGLVAKEDFDMDRLHAPLKALLSADFNEQAWHAAYKHLMNEDSERELVRVSAPDWYIPDNENSSLFCCLSFGLDMSVYEYVAALTNYMANLEDLDGLLDEAYLDLVRAGDTMPGELEIYAASKMHAWNITLKTVDDASRLVSSLTYSVENATKYLVLVRGGGFFAVEVDGYLL</sequence>
<reference evidence="1 2" key="1">
    <citation type="submission" date="2018-08" db="EMBL/GenBank/DDBJ databases">
        <title>Genomic investigation of the strawberry pathogen Phytophthora fragariae indicates pathogenicity is determined by transcriptional variation in three key races.</title>
        <authorList>
            <person name="Adams T.M."/>
            <person name="Armitage A.D."/>
            <person name="Sobczyk M.K."/>
            <person name="Bates H.J."/>
            <person name="Dunwell J.M."/>
            <person name="Nellist C.F."/>
            <person name="Harrison R.J."/>
        </authorList>
    </citation>
    <scope>NUCLEOTIDE SEQUENCE [LARGE SCALE GENOMIC DNA]</scope>
    <source>
        <strain evidence="1 2">SCRP333</strain>
    </source>
</reference>
<name>A0A6A4C771_9STRA</name>
<organism evidence="1 2">
    <name type="scientific">Phytophthora rubi</name>
    <dbReference type="NCBI Taxonomy" id="129364"/>
    <lineage>
        <taxon>Eukaryota</taxon>
        <taxon>Sar</taxon>
        <taxon>Stramenopiles</taxon>
        <taxon>Oomycota</taxon>
        <taxon>Peronosporomycetes</taxon>
        <taxon>Peronosporales</taxon>
        <taxon>Peronosporaceae</taxon>
        <taxon>Phytophthora</taxon>
    </lineage>
</organism>